<dbReference type="PANTHER" id="PTHR33745:SF3">
    <property type="entry name" value="RSBT CO-ANTAGONIST PROTEIN RSBRC"/>
    <property type="match status" value="1"/>
</dbReference>
<proteinExistence type="predicted"/>
<dbReference type="CDD" id="cd07041">
    <property type="entry name" value="STAS_RsbR_RsbS_like"/>
    <property type="match status" value="1"/>
</dbReference>
<dbReference type="InterPro" id="IPR036513">
    <property type="entry name" value="STAS_dom_sf"/>
</dbReference>
<name>A0ABW3TYT3_9BACL</name>
<dbReference type="InterPro" id="IPR051932">
    <property type="entry name" value="Bact_StressResp_Reg"/>
</dbReference>
<feature type="domain" description="STAS" evidence="2">
    <location>
        <begin position="168"/>
        <end position="279"/>
    </location>
</feature>
<dbReference type="EMBL" id="JBHTLT010000040">
    <property type="protein sequence ID" value="MFD1205164.1"/>
    <property type="molecule type" value="Genomic_DNA"/>
</dbReference>
<dbReference type="RefSeq" id="WP_336822283.1">
    <property type="nucleotide sequence ID" value="NZ_JBHTLT010000040.1"/>
</dbReference>
<evidence type="ECO:0000313" key="3">
    <source>
        <dbReference type="EMBL" id="MFD1205164.1"/>
    </source>
</evidence>
<dbReference type="PROSITE" id="PS50801">
    <property type="entry name" value="STAS"/>
    <property type="match status" value="1"/>
</dbReference>
<dbReference type="Proteomes" id="UP001597231">
    <property type="component" value="Unassembled WGS sequence"/>
</dbReference>
<protein>
    <submittedName>
        <fullName evidence="3">STAS domain-containing protein</fullName>
    </submittedName>
</protein>
<dbReference type="PANTHER" id="PTHR33745">
    <property type="entry name" value="RSBT ANTAGONIST PROTEIN RSBS-RELATED"/>
    <property type="match status" value="1"/>
</dbReference>
<keyword evidence="1" id="KW-0597">Phosphoprotein</keyword>
<sequence length="289" mass="33013">MQMNTMDEQLFNFLQENIDQITDEWLARRDNMEGTIYSSKVGEEVENILRQQNQLTNLTIASSLLDDKSIFEENKRKWAIVVAESRVSSNTPVFEVLQALMELRKTIWSFVERFVALHNDEIERPDIIKWGIHIHSALDELKVQFSKMYDEIMNNRLKAQQSLIEELYAPVIQLNESIGVLPLIGDIDSTRVQSVIDVVPQKCTDLGVEHLYIDLSGVSIMDTMVANYIYQLTQILDLLGIESTITGIRPEIAQTSVQLGLDFSRVQTFGSLQLALKTQFNSSIENVEV</sequence>
<dbReference type="SUPFAM" id="SSF52091">
    <property type="entry name" value="SpoIIaa-like"/>
    <property type="match status" value="1"/>
</dbReference>
<reference evidence="4" key="1">
    <citation type="journal article" date="2019" name="Int. J. Syst. Evol. Microbiol.">
        <title>The Global Catalogue of Microorganisms (GCM) 10K type strain sequencing project: providing services to taxonomists for standard genome sequencing and annotation.</title>
        <authorList>
            <consortium name="The Broad Institute Genomics Platform"/>
            <consortium name="The Broad Institute Genome Sequencing Center for Infectious Disease"/>
            <person name="Wu L."/>
            <person name="Ma J."/>
        </authorList>
    </citation>
    <scope>NUCLEOTIDE SEQUENCE [LARGE SCALE GENOMIC DNA]</scope>
    <source>
        <strain evidence="4">CCUG 53915</strain>
    </source>
</reference>
<organism evidence="3 4">
    <name type="scientific">Sporosarcina contaminans</name>
    <dbReference type="NCBI Taxonomy" id="633403"/>
    <lineage>
        <taxon>Bacteria</taxon>
        <taxon>Bacillati</taxon>
        <taxon>Bacillota</taxon>
        <taxon>Bacilli</taxon>
        <taxon>Bacillales</taxon>
        <taxon>Caryophanaceae</taxon>
        <taxon>Sporosarcina</taxon>
    </lineage>
</organism>
<evidence type="ECO:0000259" key="2">
    <source>
        <dbReference type="PROSITE" id="PS50801"/>
    </source>
</evidence>
<gene>
    <name evidence="3" type="ORF">ACFQ38_08610</name>
</gene>
<evidence type="ECO:0000256" key="1">
    <source>
        <dbReference type="ARBA" id="ARBA00022553"/>
    </source>
</evidence>
<accession>A0ABW3TYT3</accession>
<keyword evidence="4" id="KW-1185">Reference proteome</keyword>
<evidence type="ECO:0000313" key="4">
    <source>
        <dbReference type="Proteomes" id="UP001597231"/>
    </source>
</evidence>
<dbReference type="InterPro" id="IPR002645">
    <property type="entry name" value="STAS_dom"/>
</dbReference>
<dbReference type="Gene3D" id="3.30.750.24">
    <property type="entry name" value="STAS domain"/>
    <property type="match status" value="1"/>
</dbReference>
<comment type="caution">
    <text evidence="3">The sequence shown here is derived from an EMBL/GenBank/DDBJ whole genome shotgun (WGS) entry which is preliminary data.</text>
</comment>
<dbReference type="Pfam" id="PF01740">
    <property type="entry name" value="STAS"/>
    <property type="match status" value="1"/>
</dbReference>